<reference evidence="3" key="1">
    <citation type="submission" date="2015-07" db="EMBL/GenBank/DDBJ databases">
        <title>Fjat-14205 dsm 2895.</title>
        <authorList>
            <person name="Liu B."/>
            <person name="Wang J."/>
            <person name="Zhu Y."/>
            <person name="Liu G."/>
            <person name="Chen Q."/>
            <person name="Chen Z."/>
            <person name="Lan J."/>
            <person name="Che J."/>
            <person name="Ge C."/>
            <person name="Shi H."/>
            <person name="Pan Z."/>
            <person name="Liu X."/>
        </authorList>
    </citation>
    <scope>NUCLEOTIDE SEQUENCE [LARGE SCALE GENOMIC DNA]</scope>
    <source>
        <strain evidence="3">DSM 25560</strain>
    </source>
</reference>
<proteinExistence type="predicted"/>
<dbReference type="PANTHER" id="PTHR43792">
    <property type="entry name" value="GNAT FAMILY, PUTATIVE (AFU_ORTHOLOGUE AFUA_3G00765)-RELATED-RELATED"/>
    <property type="match status" value="1"/>
</dbReference>
<keyword evidence="3" id="KW-1185">Reference proteome</keyword>
<dbReference type="SUPFAM" id="SSF55729">
    <property type="entry name" value="Acyl-CoA N-acyltransferases (Nat)"/>
    <property type="match status" value="1"/>
</dbReference>
<sequence>MFPTLNTDRLMLRELTENDALDILICFSNPDVLRFYGQSPLANQNQVKQIIRNFSMNYEEKRGIKWGIAVKGEAGIIGTIGFQEWSQEHKRADISYALIPEMWGKGYAIEAVNKVISYGFQELNLTRIGAMVFTENESSIKLLEKIGFEKEGVLKKYMYQDGVAYDTNIYSLVDPKTT</sequence>
<comment type="caution">
    <text evidence="2">The sequence shown here is derived from an EMBL/GenBank/DDBJ whole genome shotgun (WGS) entry which is preliminary data.</text>
</comment>
<dbReference type="Pfam" id="PF13302">
    <property type="entry name" value="Acetyltransf_3"/>
    <property type="match status" value="1"/>
</dbReference>
<protein>
    <submittedName>
        <fullName evidence="2">Acetyltransferase</fullName>
    </submittedName>
</protein>
<dbReference type="RefSeq" id="WP_053583287.1">
    <property type="nucleotide sequence ID" value="NZ_LGRV01000003.1"/>
</dbReference>
<dbReference type="InterPro" id="IPR051531">
    <property type="entry name" value="N-acetyltransferase"/>
</dbReference>
<dbReference type="InterPro" id="IPR016181">
    <property type="entry name" value="Acyl_CoA_acyltransferase"/>
</dbReference>
<evidence type="ECO:0000313" key="2">
    <source>
        <dbReference type="EMBL" id="KOS68460.1"/>
    </source>
</evidence>
<dbReference type="EMBL" id="LGRV01000003">
    <property type="protein sequence ID" value="KOS68460.1"/>
    <property type="molecule type" value="Genomic_DNA"/>
</dbReference>
<accession>A0ABR5K185</accession>
<evidence type="ECO:0000259" key="1">
    <source>
        <dbReference type="PROSITE" id="PS51186"/>
    </source>
</evidence>
<dbReference type="Gene3D" id="3.40.630.30">
    <property type="match status" value="1"/>
</dbReference>
<dbReference type="PANTHER" id="PTHR43792:SF9">
    <property type="entry name" value="RIBOSOMAL-PROTEIN-ALANINE ACETYLTRANSFERASE"/>
    <property type="match status" value="1"/>
</dbReference>
<gene>
    <name evidence="2" type="ORF">AEA09_07770</name>
</gene>
<dbReference type="PROSITE" id="PS51186">
    <property type="entry name" value="GNAT"/>
    <property type="match status" value="1"/>
</dbReference>
<dbReference type="Proteomes" id="UP000050668">
    <property type="component" value="Unassembled WGS sequence"/>
</dbReference>
<name>A0ABR5K185_9BACI</name>
<evidence type="ECO:0000313" key="3">
    <source>
        <dbReference type="Proteomes" id="UP000050668"/>
    </source>
</evidence>
<dbReference type="InterPro" id="IPR000182">
    <property type="entry name" value="GNAT_dom"/>
</dbReference>
<organism evidence="2 3">
    <name type="scientific">Lysinibacillus contaminans</name>
    <dbReference type="NCBI Taxonomy" id="1293441"/>
    <lineage>
        <taxon>Bacteria</taxon>
        <taxon>Bacillati</taxon>
        <taxon>Bacillota</taxon>
        <taxon>Bacilli</taxon>
        <taxon>Bacillales</taxon>
        <taxon>Bacillaceae</taxon>
        <taxon>Lysinibacillus</taxon>
    </lineage>
</organism>
<feature type="domain" description="N-acetyltransferase" evidence="1">
    <location>
        <begin position="10"/>
        <end position="170"/>
    </location>
</feature>